<keyword evidence="3" id="KW-1185">Reference proteome</keyword>
<accession>A0A397VT22</accession>
<evidence type="ECO:0000313" key="2">
    <source>
        <dbReference type="EMBL" id="RIB22206.1"/>
    </source>
</evidence>
<reference evidence="2 3" key="1">
    <citation type="submission" date="2018-06" db="EMBL/GenBank/DDBJ databases">
        <title>Comparative genomics reveals the genomic features of Rhizophagus irregularis, R. cerebriforme, R. diaphanum and Gigaspora rosea, and their symbiotic lifestyle signature.</title>
        <authorList>
            <person name="Morin E."/>
            <person name="San Clemente H."/>
            <person name="Chen E.C.H."/>
            <person name="De La Providencia I."/>
            <person name="Hainaut M."/>
            <person name="Kuo A."/>
            <person name="Kohler A."/>
            <person name="Murat C."/>
            <person name="Tang N."/>
            <person name="Roy S."/>
            <person name="Loubradou J."/>
            <person name="Henrissat B."/>
            <person name="Grigoriev I.V."/>
            <person name="Corradi N."/>
            <person name="Roux C."/>
            <person name="Martin F.M."/>
        </authorList>
    </citation>
    <scope>NUCLEOTIDE SEQUENCE [LARGE SCALE GENOMIC DNA]</scope>
    <source>
        <strain evidence="2 3">DAOM 194757</strain>
    </source>
</reference>
<dbReference type="STRING" id="44941.A0A397VT22"/>
<feature type="compositionally biased region" description="Basic and acidic residues" evidence="1">
    <location>
        <begin position="90"/>
        <end position="104"/>
    </location>
</feature>
<dbReference type="Proteomes" id="UP000266673">
    <property type="component" value="Unassembled WGS sequence"/>
</dbReference>
<feature type="region of interest" description="Disordered" evidence="1">
    <location>
        <begin position="76"/>
        <end position="104"/>
    </location>
</feature>
<protein>
    <submittedName>
        <fullName evidence="2">Uncharacterized protein</fullName>
    </submittedName>
</protein>
<evidence type="ECO:0000313" key="3">
    <source>
        <dbReference type="Proteomes" id="UP000266673"/>
    </source>
</evidence>
<gene>
    <name evidence="2" type="ORF">C2G38_2174583</name>
</gene>
<sequence>MAVNQKFAGQIGPLTRPVKLVKLVWSNGQIGLVKPTLITSINEVLAKRIEHRKKRLWCLYDSIPLEEDSDCSVMESVYENQDTEDDGSDSEIKDHNEDEQTGDHIVKKKRRHVSHIITEFEDEEMKNIYRFIFIHTLTTDNNTVQL</sequence>
<dbReference type="AlphaFoldDB" id="A0A397VT22"/>
<comment type="caution">
    <text evidence="2">The sequence shown here is derived from an EMBL/GenBank/DDBJ whole genome shotgun (WGS) entry which is preliminary data.</text>
</comment>
<proteinExistence type="predicted"/>
<name>A0A397VT22_9GLOM</name>
<evidence type="ECO:0000256" key="1">
    <source>
        <dbReference type="SAM" id="MobiDB-lite"/>
    </source>
</evidence>
<organism evidence="2 3">
    <name type="scientific">Gigaspora rosea</name>
    <dbReference type="NCBI Taxonomy" id="44941"/>
    <lineage>
        <taxon>Eukaryota</taxon>
        <taxon>Fungi</taxon>
        <taxon>Fungi incertae sedis</taxon>
        <taxon>Mucoromycota</taxon>
        <taxon>Glomeromycotina</taxon>
        <taxon>Glomeromycetes</taxon>
        <taxon>Diversisporales</taxon>
        <taxon>Gigasporaceae</taxon>
        <taxon>Gigaspora</taxon>
    </lineage>
</organism>
<dbReference type="EMBL" id="QKWP01000320">
    <property type="protein sequence ID" value="RIB22206.1"/>
    <property type="molecule type" value="Genomic_DNA"/>
</dbReference>